<evidence type="ECO:0000256" key="2">
    <source>
        <dbReference type="ARBA" id="ARBA00022448"/>
    </source>
</evidence>
<dbReference type="Pfam" id="PF13715">
    <property type="entry name" value="CarbopepD_reg_2"/>
    <property type="match status" value="1"/>
</dbReference>
<evidence type="ECO:0000256" key="8">
    <source>
        <dbReference type="SAM" id="SignalP"/>
    </source>
</evidence>
<feature type="signal peptide" evidence="8">
    <location>
        <begin position="1"/>
        <end position="22"/>
    </location>
</feature>
<dbReference type="SUPFAM" id="SSF56935">
    <property type="entry name" value="Porins"/>
    <property type="match status" value="1"/>
</dbReference>
<evidence type="ECO:0000259" key="9">
    <source>
        <dbReference type="SMART" id="SM00965"/>
    </source>
</evidence>
<dbReference type="InterPro" id="IPR036942">
    <property type="entry name" value="Beta-barrel_TonB_sf"/>
</dbReference>
<gene>
    <name evidence="10" type="ORF">IAC06_04010</name>
</gene>
<dbReference type="Proteomes" id="UP000823661">
    <property type="component" value="Unassembled WGS sequence"/>
</dbReference>
<keyword evidence="5 7" id="KW-0472">Membrane</keyword>
<dbReference type="InterPro" id="IPR012910">
    <property type="entry name" value="Plug_dom"/>
</dbReference>
<dbReference type="EMBL" id="JADIMI010000036">
    <property type="protein sequence ID" value="MBO8452034.1"/>
    <property type="molecule type" value="Genomic_DNA"/>
</dbReference>
<dbReference type="Gene3D" id="2.170.130.10">
    <property type="entry name" value="TonB-dependent receptor, plug domain"/>
    <property type="match status" value="1"/>
</dbReference>
<keyword evidence="6 7" id="KW-0998">Cell outer membrane</keyword>
<dbReference type="InterPro" id="IPR039426">
    <property type="entry name" value="TonB-dep_rcpt-like"/>
</dbReference>
<dbReference type="InterPro" id="IPR023996">
    <property type="entry name" value="TonB-dep_OMP_SusC/RagA"/>
</dbReference>
<dbReference type="SMART" id="SM00965">
    <property type="entry name" value="STN"/>
    <property type="match status" value="1"/>
</dbReference>
<evidence type="ECO:0000256" key="4">
    <source>
        <dbReference type="ARBA" id="ARBA00022692"/>
    </source>
</evidence>
<dbReference type="SUPFAM" id="SSF49464">
    <property type="entry name" value="Carboxypeptidase regulatory domain-like"/>
    <property type="match status" value="1"/>
</dbReference>
<dbReference type="PROSITE" id="PS52016">
    <property type="entry name" value="TONB_DEPENDENT_REC_3"/>
    <property type="match status" value="1"/>
</dbReference>
<keyword evidence="2 7" id="KW-0813">Transport</keyword>
<feature type="domain" description="Secretin/TonB short N-terminal" evidence="9">
    <location>
        <begin position="48"/>
        <end position="99"/>
    </location>
</feature>
<reference evidence="10" key="1">
    <citation type="submission" date="2020-10" db="EMBL/GenBank/DDBJ databases">
        <authorList>
            <person name="Gilroy R."/>
        </authorList>
    </citation>
    <scope>NUCLEOTIDE SEQUENCE</scope>
    <source>
        <strain evidence="10">B1-20833</strain>
    </source>
</reference>
<comment type="caution">
    <text evidence="10">The sequence shown here is derived from an EMBL/GenBank/DDBJ whole genome shotgun (WGS) entry which is preliminary data.</text>
</comment>
<dbReference type="Gene3D" id="2.40.170.20">
    <property type="entry name" value="TonB-dependent receptor, beta-barrel domain"/>
    <property type="match status" value="1"/>
</dbReference>
<dbReference type="AlphaFoldDB" id="A0A9D9EYB8"/>
<organism evidence="10 11">
    <name type="scientific">Candidatus Cryptobacteroides intestinavium</name>
    <dbReference type="NCBI Taxonomy" id="2840766"/>
    <lineage>
        <taxon>Bacteria</taxon>
        <taxon>Pseudomonadati</taxon>
        <taxon>Bacteroidota</taxon>
        <taxon>Bacteroidia</taxon>
        <taxon>Bacteroidales</taxon>
        <taxon>Candidatus Cryptobacteroides</taxon>
    </lineage>
</organism>
<sequence length="1104" mass="121854">MKFISTILTIALLSVATWTADAQSNITLSLDNVSIEQAIDQIEQESSYSFLVADKTVDLGKRVSINVRNTEIDAVLDIILKDSGIRYKIIDRQIILSPQSADTYTLTGTVTDSHGEPVIGAYIVDKDSGEGVISDNNGAYSITVGPDALLEISYLGFATQQIQLTGQRKLNVTMREDRETLDEVVVVGYGTQKRRDLTGSISSVSMDDEPVNSINSVGHMLAGKAAGLYVTQSSAQPGAGVKIRIRGEASTGAGNDALIIVDGMPISDSGNLGNGTAYVNGSTDNMLSFINPNDIESIEVLKDASATAIYGARAGHGVIIITTKRGQEGKARVQYSGNVSVQTMAQAYEMLDGADYMKAANAYAYENYLKTNGLGIYSQYLGKPGTTPGQVFVYPYSASDIANAGEGTDWIDEISRTGIMQNHNVSVSGGTGKTQYLASLSYMNQKGVIRNNDAERFTARINLDQQIGKYVKAGVTMNLARNTFDNVPLGNETDQDKGIIGLAVTWSPLVPVYDSDGNYAENPGQTTNPNPVSLLEITDKTIKDRALLLGYVQVEPVKGLILKANLGVDRQFQKRKFYLPTTTKFGADVSGKAQIAQSDRNDYLMDLTANYNGDFGHHNLNVLAGYSYQQFNYEEFFAGNQDFFTDSFLYNNLGAGEYATPSVGSSASKSALASYFARVNYSFKGRYLLTATVRADGASNFNPDYRWGFFPSVSAGWRFSDEPFMDKVSWISDGKLRASWGQTGNSNIGNRVQNLYTVPGGFIDAIGGVGNKGAYPSQLGNPQITWETTTEVNVGLDMGFLRNRITFSAEYFYREISDLLGSRTLPYYSYISSIAANIGRTQSQGFELTLNTVNITNRNFEWTTNLTLSLYRDRWLERDPNWDPRVYEGATDPIRSIYTYVNDGLLQVGEPAPAHQPDLLPGQIKFVDQNNDGKLNDEDVVFHGSSDPDMMIGFNNTIRFKNFDFNIYFYGQIGATSWGSYYDIWAYNGGNLMVYRAVPVSFWDTWRHDNQDSTYPSPWGHSTYWDGDFFLKKMTWIRCRNITLGYTIPISKKIFDRFRIYAEVNNPFYIATNGWTGLDPETGGGGNFDYPNVRSFNFGIDITF</sequence>
<keyword evidence="8" id="KW-0732">Signal</keyword>
<evidence type="ECO:0000313" key="11">
    <source>
        <dbReference type="Proteomes" id="UP000823661"/>
    </source>
</evidence>
<dbReference type="InterPro" id="IPR023997">
    <property type="entry name" value="TonB-dep_OMP_SusC/RagA_CS"/>
</dbReference>
<evidence type="ECO:0000256" key="3">
    <source>
        <dbReference type="ARBA" id="ARBA00022452"/>
    </source>
</evidence>
<evidence type="ECO:0000313" key="10">
    <source>
        <dbReference type="EMBL" id="MBO8452034.1"/>
    </source>
</evidence>
<protein>
    <submittedName>
        <fullName evidence="10">TonB-dependent receptor</fullName>
    </submittedName>
</protein>
<accession>A0A9D9EYB8</accession>
<evidence type="ECO:0000256" key="1">
    <source>
        <dbReference type="ARBA" id="ARBA00004571"/>
    </source>
</evidence>
<feature type="chain" id="PRO_5039638303" evidence="8">
    <location>
        <begin position="23"/>
        <end position="1104"/>
    </location>
</feature>
<dbReference type="InterPro" id="IPR037066">
    <property type="entry name" value="Plug_dom_sf"/>
</dbReference>
<dbReference type="Gene3D" id="3.55.50.30">
    <property type="match status" value="1"/>
</dbReference>
<dbReference type="InterPro" id="IPR008969">
    <property type="entry name" value="CarboxyPept-like_regulatory"/>
</dbReference>
<dbReference type="NCBIfam" id="TIGR04057">
    <property type="entry name" value="SusC_RagA_signa"/>
    <property type="match status" value="1"/>
</dbReference>
<dbReference type="NCBIfam" id="TIGR04056">
    <property type="entry name" value="OMP_RagA_SusC"/>
    <property type="match status" value="1"/>
</dbReference>
<dbReference type="Pfam" id="PF07660">
    <property type="entry name" value="STN"/>
    <property type="match status" value="1"/>
</dbReference>
<name>A0A9D9EYB8_9BACT</name>
<evidence type="ECO:0000256" key="6">
    <source>
        <dbReference type="ARBA" id="ARBA00023237"/>
    </source>
</evidence>
<evidence type="ECO:0000256" key="7">
    <source>
        <dbReference type="PROSITE-ProRule" id="PRU01360"/>
    </source>
</evidence>
<evidence type="ECO:0000256" key="5">
    <source>
        <dbReference type="ARBA" id="ARBA00023136"/>
    </source>
</evidence>
<keyword evidence="4 7" id="KW-0812">Transmembrane</keyword>
<dbReference type="InterPro" id="IPR011662">
    <property type="entry name" value="Secretin/TonB_short_N"/>
</dbReference>
<keyword evidence="3 7" id="KW-1134">Transmembrane beta strand</keyword>
<dbReference type="GO" id="GO:0009279">
    <property type="term" value="C:cell outer membrane"/>
    <property type="evidence" value="ECO:0007669"/>
    <property type="project" value="UniProtKB-SubCell"/>
</dbReference>
<dbReference type="Pfam" id="PF07715">
    <property type="entry name" value="Plug"/>
    <property type="match status" value="1"/>
</dbReference>
<keyword evidence="10" id="KW-0675">Receptor</keyword>
<comment type="subcellular location">
    <subcellularLocation>
        <location evidence="1 7">Cell outer membrane</location>
        <topology evidence="1 7">Multi-pass membrane protein</topology>
    </subcellularLocation>
</comment>
<proteinExistence type="inferred from homology"/>
<comment type="similarity">
    <text evidence="7">Belongs to the TonB-dependent receptor family.</text>
</comment>
<reference evidence="10" key="2">
    <citation type="journal article" date="2021" name="PeerJ">
        <title>Extensive microbial diversity within the chicken gut microbiome revealed by metagenomics and culture.</title>
        <authorList>
            <person name="Gilroy R."/>
            <person name="Ravi A."/>
            <person name="Getino M."/>
            <person name="Pursley I."/>
            <person name="Horton D.L."/>
            <person name="Alikhan N.F."/>
            <person name="Baker D."/>
            <person name="Gharbi K."/>
            <person name="Hall N."/>
            <person name="Watson M."/>
            <person name="Adriaenssens E.M."/>
            <person name="Foster-Nyarko E."/>
            <person name="Jarju S."/>
            <person name="Secka A."/>
            <person name="Antonio M."/>
            <person name="Oren A."/>
            <person name="Chaudhuri R.R."/>
            <person name="La Ragione R."/>
            <person name="Hildebrand F."/>
            <person name="Pallen M.J."/>
        </authorList>
    </citation>
    <scope>NUCLEOTIDE SEQUENCE</scope>
    <source>
        <strain evidence="10">B1-20833</strain>
    </source>
</reference>